<name>A0A1F6BN42_9BACT</name>
<gene>
    <name evidence="3" type="ORF">A2127_02315</name>
</gene>
<feature type="transmembrane region" description="Helical" evidence="1">
    <location>
        <begin position="122"/>
        <end position="138"/>
    </location>
</feature>
<feature type="transmembrane region" description="Helical" evidence="1">
    <location>
        <begin position="220"/>
        <end position="249"/>
    </location>
</feature>
<keyword evidence="1" id="KW-1133">Transmembrane helix</keyword>
<feature type="domain" description="EamA" evidence="2">
    <location>
        <begin position="4"/>
        <end position="136"/>
    </location>
</feature>
<feature type="transmembrane region" description="Helical" evidence="1">
    <location>
        <begin position="178"/>
        <end position="199"/>
    </location>
</feature>
<feature type="transmembrane region" description="Helical" evidence="1">
    <location>
        <begin position="255"/>
        <end position="276"/>
    </location>
</feature>
<comment type="caution">
    <text evidence="3">The sequence shown here is derived from an EMBL/GenBank/DDBJ whole genome shotgun (WGS) entry which is preliminary data.</text>
</comment>
<protein>
    <recommendedName>
        <fullName evidence="2">EamA domain-containing protein</fullName>
    </recommendedName>
</protein>
<dbReference type="Proteomes" id="UP000179324">
    <property type="component" value="Unassembled WGS sequence"/>
</dbReference>
<organism evidence="3 4">
    <name type="scientific">Candidatus Jorgensenbacteria bacterium GWC1_48_12</name>
    <dbReference type="NCBI Taxonomy" id="1798469"/>
    <lineage>
        <taxon>Bacteria</taxon>
        <taxon>Candidatus Joergenseniibacteriota</taxon>
    </lineage>
</organism>
<dbReference type="AlphaFoldDB" id="A0A1F6BN42"/>
<feature type="transmembrane region" description="Helical" evidence="1">
    <location>
        <begin position="61"/>
        <end position="80"/>
    </location>
</feature>
<feature type="transmembrane region" description="Helical" evidence="1">
    <location>
        <begin position="6"/>
        <end position="25"/>
    </location>
</feature>
<evidence type="ECO:0000313" key="3">
    <source>
        <dbReference type="EMBL" id="OGG37967.1"/>
    </source>
</evidence>
<evidence type="ECO:0000313" key="4">
    <source>
        <dbReference type="Proteomes" id="UP000179324"/>
    </source>
</evidence>
<evidence type="ECO:0000256" key="1">
    <source>
        <dbReference type="SAM" id="Phobius"/>
    </source>
</evidence>
<proteinExistence type="predicted"/>
<evidence type="ECO:0000259" key="2">
    <source>
        <dbReference type="Pfam" id="PF00892"/>
    </source>
</evidence>
<dbReference type="GO" id="GO:0016020">
    <property type="term" value="C:membrane"/>
    <property type="evidence" value="ECO:0007669"/>
    <property type="project" value="InterPro"/>
</dbReference>
<accession>A0A1F6BN42</accession>
<keyword evidence="1" id="KW-0812">Transmembrane</keyword>
<feature type="transmembrane region" description="Helical" evidence="1">
    <location>
        <begin position="37"/>
        <end position="55"/>
    </location>
</feature>
<feature type="transmembrane region" description="Helical" evidence="1">
    <location>
        <begin position="92"/>
        <end position="110"/>
    </location>
</feature>
<dbReference type="Pfam" id="PF00892">
    <property type="entry name" value="EamA"/>
    <property type="match status" value="1"/>
</dbReference>
<dbReference type="InterPro" id="IPR037185">
    <property type="entry name" value="EmrE-like"/>
</dbReference>
<dbReference type="EMBL" id="MFKI01000041">
    <property type="protein sequence ID" value="OGG37967.1"/>
    <property type="molecule type" value="Genomic_DNA"/>
</dbReference>
<dbReference type="SUPFAM" id="SSF103481">
    <property type="entry name" value="Multidrug resistance efflux transporter EmrE"/>
    <property type="match status" value="1"/>
</dbReference>
<feature type="transmembrane region" description="Helical" evidence="1">
    <location>
        <begin position="150"/>
        <end position="172"/>
    </location>
</feature>
<sequence length="304" mass="32734">MTWFWVTLAAYALLGLVSVVDRYLLSGPLPNPRAYTFYVGLLGMFVFLLTPFFGLEILSPNLLGIALLSGFLFAAGLLFLYSGLNKFEASRVVPATGGLVPVFTLIFSLLILEGSGVDRWDWLAFFLLVLGSVIITAEEGKKVTPPSLKFAAGAAVFFALSFVLAKYVYLASSFWSPFIWMKVGGFVFAAGIFAFSASLRRSVLKRETDSSPRRKKTAALFLANQALGAGGNVLQSLAIFLAPALYVAFVNALEGLIYVFVLIYTALAAVFASSLLQESFTKRAAVRKVAATVVIAAGILTLSL</sequence>
<dbReference type="InterPro" id="IPR000620">
    <property type="entry name" value="EamA_dom"/>
</dbReference>
<reference evidence="3 4" key="1">
    <citation type="journal article" date="2016" name="Nat. Commun.">
        <title>Thousands of microbial genomes shed light on interconnected biogeochemical processes in an aquifer system.</title>
        <authorList>
            <person name="Anantharaman K."/>
            <person name="Brown C.T."/>
            <person name="Hug L.A."/>
            <person name="Sharon I."/>
            <person name="Castelle C.J."/>
            <person name="Probst A.J."/>
            <person name="Thomas B.C."/>
            <person name="Singh A."/>
            <person name="Wilkins M.J."/>
            <person name="Karaoz U."/>
            <person name="Brodie E.L."/>
            <person name="Williams K.H."/>
            <person name="Hubbard S.S."/>
            <person name="Banfield J.F."/>
        </authorList>
    </citation>
    <scope>NUCLEOTIDE SEQUENCE [LARGE SCALE GENOMIC DNA]</scope>
</reference>
<keyword evidence="1" id="KW-0472">Membrane</keyword>